<dbReference type="PANTHER" id="PTHR35807">
    <property type="entry name" value="TRANSCRIPTIONAL REGULATOR REDD-RELATED"/>
    <property type="match status" value="1"/>
</dbReference>
<comment type="caution">
    <text evidence="6">The sequence shown here is derived from an EMBL/GenBank/DDBJ whole genome shotgun (WGS) entry which is preliminary data.</text>
</comment>
<dbReference type="GO" id="GO:0003677">
    <property type="term" value="F:DNA binding"/>
    <property type="evidence" value="ECO:0007669"/>
    <property type="project" value="TreeGrafter"/>
</dbReference>
<feature type="transmembrane region" description="Helical" evidence="4">
    <location>
        <begin position="12"/>
        <end position="38"/>
    </location>
</feature>
<protein>
    <recommendedName>
        <fullName evidence="5">Bacterial transcriptional activator domain-containing protein</fullName>
    </recommendedName>
</protein>
<dbReference type="CDD" id="cd00118">
    <property type="entry name" value="LysM"/>
    <property type="match status" value="1"/>
</dbReference>
<reference evidence="6" key="1">
    <citation type="journal article" date="2014" name="Int. J. Syst. Evol. Microbiol.">
        <title>Complete genome sequence of Corynebacterium casei LMG S-19264T (=DSM 44701T), isolated from a smear-ripened cheese.</title>
        <authorList>
            <consortium name="US DOE Joint Genome Institute (JGI-PGF)"/>
            <person name="Walter F."/>
            <person name="Albersmeier A."/>
            <person name="Kalinowski J."/>
            <person name="Ruckert C."/>
        </authorList>
    </citation>
    <scope>NUCLEOTIDE SEQUENCE</scope>
    <source>
        <strain evidence="6">JCM 19831</strain>
    </source>
</reference>
<dbReference type="SMART" id="SM01043">
    <property type="entry name" value="BTAD"/>
    <property type="match status" value="1"/>
</dbReference>
<dbReference type="Pfam" id="PF01476">
    <property type="entry name" value="LysM"/>
    <property type="match status" value="1"/>
</dbReference>
<dbReference type="InterPro" id="IPR036779">
    <property type="entry name" value="LysM_dom_sf"/>
</dbReference>
<feature type="domain" description="Bacterial transcriptional activator" evidence="5">
    <location>
        <begin position="1022"/>
        <end position="1176"/>
    </location>
</feature>
<evidence type="ECO:0000313" key="7">
    <source>
        <dbReference type="Proteomes" id="UP000642070"/>
    </source>
</evidence>
<gene>
    <name evidence="6" type="ORF">GCM10007977_026160</name>
</gene>
<dbReference type="RefSeq" id="WP_190250041.1">
    <property type="nucleotide sequence ID" value="NZ_BMPI01000010.1"/>
</dbReference>
<feature type="transmembrane region" description="Helical" evidence="4">
    <location>
        <begin position="82"/>
        <end position="107"/>
    </location>
</feature>
<feature type="compositionally biased region" description="Basic residues" evidence="3">
    <location>
        <begin position="480"/>
        <end position="495"/>
    </location>
</feature>
<dbReference type="InterPro" id="IPR051677">
    <property type="entry name" value="AfsR-DnrI-RedD_regulator"/>
</dbReference>
<evidence type="ECO:0000313" key="6">
    <source>
        <dbReference type="EMBL" id="GGM23787.1"/>
    </source>
</evidence>
<evidence type="ECO:0000256" key="1">
    <source>
        <dbReference type="ARBA" id="ARBA00023015"/>
    </source>
</evidence>
<feature type="compositionally biased region" description="Low complexity" evidence="3">
    <location>
        <begin position="429"/>
        <end position="451"/>
    </location>
</feature>
<feature type="region of interest" description="Disordered" evidence="3">
    <location>
        <begin position="891"/>
        <end position="941"/>
    </location>
</feature>
<feature type="compositionally biased region" description="Basic and acidic residues" evidence="3">
    <location>
        <begin position="913"/>
        <end position="924"/>
    </location>
</feature>
<dbReference type="GO" id="GO:0006355">
    <property type="term" value="P:regulation of DNA-templated transcription"/>
    <property type="evidence" value="ECO:0007669"/>
    <property type="project" value="TreeGrafter"/>
</dbReference>
<feature type="transmembrane region" description="Helical" evidence="4">
    <location>
        <begin position="134"/>
        <end position="152"/>
    </location>
</feature>
<evidence type="ECO:0000259" key="5">
    <source>
        <dbReference type="SMART" id="SM01043"/>
    </source>
</evidence>
<dbReference type="InterPro" id="IPR005158">
    <property type="entry name" value="BTAD"/>
</dbReference>
<evidence type="ECO:0000256" key="3">
    <source>
        <dbReference type="SAM" id="MobiDB-lite"/>
    </source>
</evidence>
<reference evidence="6" key="2">
    <citation type="submission" date="2020-09" db="EMBL/GenBank/DDBJ databases">
        <authorList>
            <person name="Sun Q."/>
            <person name="Ohkuma M."/>
        </authorList>
    </citation>
    <scope>NUCLEOTIDE SEQUENCE</scope>
    <source>
        <strain evidence="6">JCM 19831</strain>
    </source>
</reference>
<dbReference type="Proteomes" id="UP000642070">
    <property type="component" value="Unassembled WGS sequence"/>
</dbReference>
<feature type="region of interest" description="Disordered" evidence="3">
    <location>
        <begin position="835"/>
        <end position="872"/>
    </location>
</feature>
<accession>A0A917WRM7</accession>
<dbReference type="PANTHER" id="PTHR35807:SF1">
    <property type="entry name" value="TRANSCRIPTIONAL REGULATOR REDD"/>
    <property type="match status" value="1"/>
</dbReference>
<organism evidence="6 7">
    <name type="scientific">Dactylosporangium sucinum</name>
    <dbReference type="NCBI Taxonomy" id="1424081"/>
    <lineage>
        <taxon>Bacteria</taxon>
        <taxon>Bacillati</taxon>
        <taxon>Actinomycetota</taxon>
        <taxon>Actinomycetes</taxon>
        <taxon>Micromonosporales</taxon>
        <taxon>Micromonosporaceae</taxon>
        <taxon>Dactylosporangium</taxon>
    </lineage>
</organism>
<keyword evidence="4" id="KW-1133">Transmembrane helix</keyword>
<feature type="compositionally biased region" description="Low complexity" evidence="3">
    <location>
        <begin position="377"/>
        <end position="420"/>
    </location>
</feature>
<sequence>MARTAPPSSRGSQILTGLGALAVVVLIAAVPVLLLWAAGNPLPGLADWVTALVTDPDATLRELWHALTSRDDGYLFVHTLTLVGWVAALLAAYGWATFLLAVVVETVTQIPARRRGRVPRQAAPLPGMRLQQRAAAVLVAAIIGVFAAPALASAGPPAAPQPAVTTLVELATGADAPGLAGSAAATTGQPTAGQPTTYVQHPVQRGEALLDVAERHGVHWQRIAEANYGLAQPDGRTLQAGSTRIYAGWVLRIPVTDATPTMTPVAQTTSTGPLVYEVARGDWLSGVAARFLGDPDRYRDIAAINPQLEARDARFPNHIERGWQIILPGDAQDRGPIAHAQGSVVSASAAETQPAPPASDLDDEPRSNPGQQPSVDTPAPSVSATTAPAPSTSSSPSATPGASATASASPGATSGPTTASVPANPAETSAPGLAGPAGAPSAPGPASTSGDSTDDAIVVGALAGAGLLSALLLTAVFRRRQRQRQHRRPGRRLPHPRGGATERALRVVEAPADIDRLDLALRALAAGLADREVAALPDIAAAWIAGQTVTVVLTNPCPTPPAPWVADGAHWTLPGDAALPAVDEQLAPLPTLVTVGSQPGRHLLLDLERLGSLTISGDGERSLALLRYMASELVCNSWSDDVEVILCGWPADEVELLVALNPDRVQVAGSVSAAAARLRRRIGVVTRALQVSGAPNTFAGRLTDLGEAWAPQLLLVADPDRDDLAALADLREELQATSGCAVAVATRAGTTGQTGATGATVSTDGTLQLGLPYLDVQLAAAGLPVAELEPLAEIMTQARNTVVTDPTPPAAEPEPWAADTDAAGAVLELFHEPAPSVGEPAASPPADPPTAFSASSNGSWGDPSPSAVAPSDPTVAIPAIAAIPDAATLSSRRDVAAAVRQRRRRTDPDLDDDLRAWREGDSSRPRIGVLGPAAVEAPGPAPDQRRLFHAEIIVFLAQRGSRGATGAQLSEALWPDQRVKDASRRVAITRARRWLGDTAAGTPWLPEMGSDRVYRLEPGYLLDWHLFRRLRSRGESHGPAGVKDLRAALELVRGAPLDGADRAYASGARNPYAWLPESDIYPGHLVSAIVDTAHELAELYLDAGDTTGARWAVQRAWLADPHRGDDEPWRDVMRAAHAEGHTAELRNLLAELIRAREAEVPEDLAPDTYAWLRPLLPGLLGASTVAG</sequence>
<feature type="region of interest" description="Disordered" evidence="3">
    <location>
        <begin position="480"/>
        <end position="501"/>
    </location>
</feature>
<dbReference type="Gene3D" id="3.10.350.10">
    <property type="entry name" value="LysM domain"/>
    <property type="match status" value="2"/>
</dbReference>
<feature type="compositionally biased region" description="Low complexity" evidence="3">
    <location>
        <begin position="928"/>
        <end position="938"/>
    </location>
</feature>
<proteinExistence type="predicted"/>
<evidence type="ECO:0000256" key="4">
    <source>
        <dbReference type="SAM" id="Phobius"/>
    </source>
</evidence>
<keyword evidence="7" id="KW-1185">Reference proteome</keyword>
<keyword evidence="2" id="KW-0804">Transcription</keyword>
<dbReference type="EMBL" id="BMPI01000010">
    <property type="protein sequence ID" value="GGM23787.1"/>
    <property type="molecule type" value="Genomic_DNA"/>
</dbReference>
<evidence type="ECO:0000256" key="2">
    <source>
        <dbReference type="ARBA" id="ARBA00023163"/>
    </source>
</evidence>
<feature type="compositionally biased region" description="Low complexity" evidence="3">
    <location>
        <begin position="849"/>
        <end position="872"/>
    </location>
</feature>
<keyword evidence="1" id="KW-0805">Transcription regulation</keyword>
<dbReference type="InterPro" id="IPR036388">
    <property type="entry name" value="WH-like_DNA-bd_sf"/>
</dbReference>
<keyword evidence="4" id="KW-0812">Transmembrane</keyword>
<feature type="region of interest" description="Disordered" evidence="3">
    <location>
        <begin position="342"/>
        <end position="451"/>
    </location>
</feature>
<name>A0A917WRM7_9ACTN</name>
<keyword evidence="4" id="KW-0472">Membrane</keyword>
<dbReference type="AlphaFoldDB" id="A0A917WRM7"/>
<dbReference type="InterPro" id="IPR018392">
    <property type="entry name" value="LysM"/>
</dbReference>
<dbReference type="Gene3D" id="1.10.10.10">
    <property type="entry name" value="Winged helix-like DNA-binding domain superfamily/Winged helix DNA-binding domain"/>
    <property type="match status" value="1"/>
</dbReference>